<dbReference type="InterPro" id="IPR014710">
    <property type="entry name" value="RmlC-like_jellyroll"/>
</dbReference>
<proteinExistence type="predicted"/>
<keyword evidence="3" id="KW-1185">Reference proteome</keyword>
<feature type="domain" description="Cupin type-2" evidence="1">
    <location>
        <begin position="45"/>
        <end position="103"/>
    </location>
</feature>
<evidence type="ECO:0000313" key="2">
    <source>
        <dbReference type="EMBL" id="PSU36392.1"/>
    </source>
</evidence>
<dbReference type="AlphaFoldDB" id="A0A2T3J521"/>
<evidence type="ECO:0000259" key="1">
    <source>
        <dbReference type="Pfam" id="PF07883"/>
    </source>
</evidence>
<dbReference type="EMBL" id="PYMH01000001">
    <property type="protein sequence ID" value="PSU36392.1"/>
    <property type="molecule type" value="Genomic_DNA"/>
</dbReference>
<dbReference type="OrthoDB" id="9798585at2"/>
<evidence type="ECO:0000313" key="3">
    <source>
        <dbReference type="Proteomes" id="UP000241222"/>
    </source>
</evidence>
<dbReference type="InterPro" id="IPR013096">
    <property type="entry name" value="Cupin_2"/>
</dbReference>
<gene>
    <name evidence="2" type="ORF">C9I99_05205</name>
</gene>
<dbReference type="SUPFAM" id="SSF51182">
    <property type="entry name" value="RmlC-like cupins"/>
    <property type="match status" value="1"/>
</dbReference>
<sequence length="107" mass="12440">MDNLFSAIPSSLPDELFQDILNTDAVRVERIVSRGHVTPEGDWYDQDESEWVMVMKGRATLMFEEGRREVYMEAGDHLNIPAHQRHRVSWTDPDQDTIWLAVFYSGN</sequence>
<dbReference type="Gene3D" id="2.60.120.10">
    <property type="entry name" value="Jelly Rolls"/>
    <property type="match status" value="1"/>
</dbReference>
<reference evidence="2 3" key="1">
    <citation type="submission" date="2018-03" db="EMBL/GenBank/DDBJ databases">
        <title>Whole genome sequencing of Histamine producing bacteria.</title>
        <authorList>
            <person name="Butler K."/>
        </authorList>
    </citation>
    <scope>NUCLEOTIDE SEQUENCE [LARGE SCALE GENOMIC DNA]</scope>
    <source>
        <strain evidence="2 3">JCM 13586</strain>
    </source>
</reference>
<organism evidence="2 3">
    <name type="scientific">Photobacterium lutimaris</name>
    <dbReference type="NCBI Taxonomy" id="388278"/>
    <lineage>
        <taxon>Bacteria</taxon>
        <taxon>Pseudomonadati</taxon>
        <taxon>Pseudomonadota</taxon>
        <taxon>Gammaproteobacteria</taxon>
        <taxon>Vibrionales</taxon>
        <taxon>Vibrionaceae</taxon>
        <taxon>Photobacterium</taxon>
    </lineage>
</organism>
<dbReference type="Pfam" id="PF07883">
    <property type="entry name" value="Cupin_2"/>
    <property type="match status" value="1"/>
</dbReference>
<dbReference type="InterPro" id="IPR011051">
    <property type="entry name" value="RmlC_Cupin_sf"/>
</dbReference>
<accession>A0A2T3J521</accession>
<dbReference type="RefSeq" id="WP_107347746.1">
    <property type="nucleotide sequence ID" value="NZ_PYMH01000001.1"/>
</dbReference>
<dbReference type="Proteomes" id="UP000241222">
    <property type="component" value="Unassembled WGS sequence"/>
</dbReference>
<name>A0A2T3J521_9GAMM</name>
<protein>
    <submittedName>
        <fullName evidence="2">Cupin</fullName>
    </submittedName>
</protein>
<dbReference type="CDD" id="cd06981">
    <property type="entry name" value="cupin_reut_a1446"/>
    <property type="match status" value="1"/>
</dbReference>
<comment type="caution">
    <text evidence="2">The sequence shown here is derived from an EMBL/GenBank/DDBJ whole genome shotgun (WGS) entry which is preliminary data.</text>
</comment>